<dbReference type="Gene3D" id="3.40.850.10">
    <property type="entry name" value="Kinesin motor domain"/>
    <property type="match status" value="1"/>
</dbReference>
<dbReference type="Pfam" id="PF00063">
    <property type="entry name" value="Myosin_head"/>
    <property type="match status" value="1"/>
</dbReference>
<feature type="region of interest" description="Disordered" evidence="8">
    <location>
        <begin position="682"/>
        <end position="712"/>
    </location>
</feature>
<evidence type="ECO:0000259" key="10">
    <source>
        <dbReference type="PROSITE" id="PS51456"/>
    </source>
</evidence>
<feature type="region of interest" description="Actin-binding" evidence="6">
    <location>
        <begin position="370"/>
        <end position="392"/>
    </location>
</feature>
<dbReference type="CDD" id="cd00821">
    <property type="entry name" value="PH"/>
    <property type="match status" value="1"/>
</dbReference>
<keyword evidence="7" id="KW-0175">Coiled coil</keyword>
<evidence type="ECO:0000256" key="2">
    <source>
        <dbReference type="ARBA" id="ARBA00022840"/>
    </source>
</evidence>
<evidence type="ECO:0000256" key="5">
    <source>
        <dbReference type="ARBA" id="ARBA00023203"/>
    </source>
</evidence>
<evidence type="ECO:0000313" key="11">
    <source>
        <dbReference type="EMBL" id="CAD9441251.1"/>
    </source>
</evidence>
<dbReference type="SMART" id="SM00233">
    <property type="entry name" value="PH"/>
    <property type="match status" value="1"/>
</dbReference>
<dbReference type="InterPro" id="IPR036961">
    <property type="entry name" value="Kinesin_motor_dom_sf"/>
</dbReference>
<dbReference type="InterPro" id="IPR001609">
    <property type="entry name" value="Myosin_head_motor_dom-like"/>
</dbReference>
<organism evidence="11">
    <name type="scientific">Octactis speculum</name>
    <dbReference type="NCBI Taxonomy" id="3111310"/>
    <lineage>
        <taxon>Eukaryota</taxon>
        <taxon>Sar</taxon>
        <taxon>Stramenopiles</taxon>
        <taxon>Ochrophyta</taxon>
        <taxon>Dictyochophyceae</taxon>
        <taxon>Dictyochales</taxon>
        <taxon>Dictyochaceae</taxon>
        <taxon>Octactis</taxon>
    </lineage>
</organism>
<keyword evidence="2" id="KW-0067">ATP-binding</keyword>
<dbReference type="PROSITE" id="PS50003">
    <property type="entry name" value="PH_DOMAIN"/>
    <property type="match status" value="1"/>
</dbReference>
<keyword evidence="5 6" id="KW-0009">Actin-binding</keyword>
<protein>
    <recommendedName>
        <fullName evidence="12">Myosin motor domain-containing protein</fullName>
    </recommendedName>
</protein>
<dbReference type="Gene3D" id="1.10.10.820">
    <property type="match status" value="1"/>
</dbReference>
<feature type="region of interest" description="Disordered" evidence="8">
    <location>
        <begin position="1138"/>
        <end position="1158"/>
    </location>
</feature>
<dbReference type="InterPro" id="IPR027417">
    <property type="entry name" value="P-loop_NTPase"/>
</dbReference>
<evidence type="ECO:0000256" key="7">
    <source>
        <dbReference type="SAM" id="Coils"/>
    </source>
</evidence>
<evidence type="ECO:0008006" key="12">
    <source>
        <dbReference type="Google" id="ProtNLM"/>
    </source>
</evidence>
<dbReference type="Gene3D" id="1.20.5.4820">
    <property type="match status" value="1"/>
</dbReference>
<dbReference type="InterPro" id="IPR011993">
    <property type="entry name" value="PH-like_dom_sf"/>
</dbReference>
<dbReference type="PROSITE" id="PS51456">
    <property type="entry name" value="MYOSIN_MOTOR"/>
    <property type="match status" value="1"/>
</dbReference>
<evidence type="ECO:0000256" key="8">
    <source>
        <dbReference type="SAM" id="MobiDB-lite"/>
    </source>
</evidence>
<dbReference type="Gene3D" id="1.20.58.530">
    <property type="match status" value="1"/>
</dbReference>
<feature type="domain" description="Myosin motor" evidence="10">
    <location>
        <begin position="1"/>
        <end position="493"/>
    </location>
</feature>
<feature type="coiled-coil region" evidence="7">
    <location>
        <begin position="816"/>
        <end position="890"/>
    </location>
</feature>
<name>A0A7S2D0X8_9STRA</name>
<gene>
    <name evidence="11" type="ORF">DSPE1174_LOCUS18542</name>
</gene>
<accession>A0A7S2D0X8</accession>
<dbReference type="GO" id="GO:0016020">
    <property type="term" value="C:membrane"/>
    <property type="evidence" value="ECO:0007669"/>
    <property type="project" value="TreeGrafter"/>
</dbReference>
<dbReference type="SUPFAM" id="SSF52540">
    <property type="entry name" value="P-loop containing nucleoside triphosphate hydrolases"/>
    <property type="match status" value="1"/>
</dbReference>
<comment type="caution">
    <text evidence="6">Lacks conserved residue(s) required for the propagation of feature annotation.</text>
</comment>
<keyword evidence="4" id="KW-0505">Motor protein</keyword>
<feature type="compositionally biased region" description="Polar residues" evidence="8">
    <location>
        <begin position="1140"/>
        <end position="1150"/>
    </location>
</feature>
<reference evidence="11" key="1">
    <citation type="submission" date="2021-01" db="EMBL/GenBank/DDBJ databases">
        <authorList>
            <person name="Corre E."/>
            <person name="Pelletier E."/>
            <person name="Niang G."/>
            <person name="Scheremetjew M."/>
            <person name="Finn R."/>
            <person name="Kale V."/>
            <person name="Holt S."/>
            <person name="Cochrane G."/>
            <person name="Meng A."/>
            <person name="Brown T."/>
            <person name="Cohen L."/>
        </authorList>
    </citation>
    <scope>NUCLEOTIDE SEQUENCE</scope>
    <source>
        <strain evidence="11">CCMP1381</strain>
    </source>
</reference>
<dbReference type="GO" id="GO:0051015">
    <property type="term" value="F:actin filament binding"/>
    <property type="evidence" value="ECO:0007669"/>
    <property type="project" value="TreeGrafter"/>
</dbReference>
<dbReference type="GO" id="GO:0007015">
    <property type="term" value="P:actin filament organization"/>
    <property type="evidence" value="ECO:0007669"/>
    <property type="project" value="TreeGrafter"/>
</dbReference>
<dbReference type="GO" id="GO:0005737">
    <property type="term" value="C:cytoplasm"/>
    <property type="evidence" value="ECO:0007669"/>
    <property type="project" value="TreeGrafter"/>
</dbReference>
<evidence type="ECO:0000259" key="9">
    <source>
        <dbReference type="PROSITE" id="PS50003"/>
    </source>
</evidence>
<feature type="domain" description="PH" evidence="9">
    <location>
        <begin position="1059"/>
        <end position="1183"/>
    </location>
</feature>
<dbReference type="CDD" id="cd00124">
    <property type="entry name" value="MYSc"/>
    <property type="match status" value="1"/>
</dbReference>
<evidence type="ECO:0000256" key="1">
    <source>
        <dbReference type="ARBA" id="ARBA00022741"/>
    </source>
</evidence>
<dbReference type="Gene3D" id="1.20.120.720">
    <property type="entry name" value="Myosin VI head, motor domain, U50 subdomain"/>
    <property type="match status" value="1"/>
</dbReference>
<dbReference type="GO" id="GO:0005524">
    <property type="term" value="F:ATP binding"/>
    <property type="evidence" value="ECO:0007669"/>
    <property type="project" value="UniProtKB-KW"/>
</dbReference>
<keyword evidence="1" id="KW-0547">Nucleotide-binding</keyword>
<dbReference type="SMART" id="SM00242">
    <property type="entry name" value="MYSc"/>
    <property type="match status" value="1"/>
</dbReference>
<evidence type="ECO:0000256" key="4">
    <source>
        <dbReference type="ARBA" id="ARBA00023175"/>
    </source>
</evidence>
<dbReference type="Pfam" id="PF00169">
    <property type="entry name" value="PH"/>
    <property type="match status" value="1"/>
</dbReference>
<dbReference type="SUPFAM" id="SSF50729">
    <property type="entry name" value="PH domain-like"/>
    <property type="match status" value="1"/>
</dbReference>
<evidence type="ECO:0000256" key="3">
    <source>
        <dbReference type="ARBA" id="ARBA00023123"/>
    </source>
</evidence>
<dbReference type="GO" id="GO:0000146">
    <property type="term" value="F:microfilament motor activity"/>
    <property type="evidence" value="ECO:0007669"/>
    <property type="project" value="TreeGrafter"/>
</dbReference>
<evidence type="ECO:0000256" key="6">
    <source>
        <dbReference type="PROSITE-ProRule" id="PRU00782"/>
    </source>
</evidence>
<feature type="compositionally biased region" description="Polar residues" evidence="8">
    <location>
        <begin position="684"/>
        <end position="693"/>
    </location>
</feature>
<comment type="similarity">
    <text evidence="6">Belongs to the TRAFAC class myosin-kinesin ATPase superfamily. Myosin family.</text>
</comment>
<dbReference type="PANTHER" id="PTHR13140">
    <property type="entry name" value="MYOSIN"/>
    <property type="match status" value="1"/>
</dbReference>
<dbReference type="EMBL" id="HBGS01035838">
    <property type="protein sequence ID" value="CAD9441251.1"/>
    <property type="molecule type" value="Transcribed_RNA"/>
</dbReference>
<proteinExistence type="inferred from homology"/>
<dbReference type="Gene3D" id="2.30.29.30">
    <property type="entry name" value="Pleckstrin-homology domain (PH domain)/Phosphotyrosine-binding domain (PTB)"/>
    <property type="match status" value="1"/>
</dbReference>
<dbReference type="InterPro" id="IPR001849">
    <property type="entry name" value="PH_domain"/>
</dbReference>
<keyword evidence="3 6" id="KW-0518">Myosin</keyword>
<dbReference type="GO" id="GO:0016459">
    <property type="term" value="C:myosin complex"/>
    <property type="evidence" value="ECO:0007669"/>
    <property type="project" value="UniProtKB-KW"/>
</dbReference>
<dbReference type="AlphaFoldDB" id="A0A7S2D0X8"/>
<sequence>MDANSGHALLWPLPTATSEGSEDLTGWQALRDAFDAIGCPETTRKGILRMCQAVLAFGDVCFNGGDQATIDLQGTTAEIAARLFGLDIDALGELVLTRSVTTRGETFTIPLDEVAAASARDAFIRFIYERTFGFLVETINSCFCDDTNQRCRQTSSEVDKPVEANMRILDIFGFESFTVNGLEQILINLANERLQALFNLQVIAAEVLLMQAEGIVLPKGSVSVVPTESACLGLITAPPHGILVILNDASGKKKKGGFDRDDDLRFCAALHSKHAHHSRFPRIHPKDKLDSFIVHHYAGTVKYTVGNWVSKNQDSVADQWVTKLRSTSAPFMTEMLESTTSVNAPPQGNKGSKIRAKKPRSISSACVSSLDTLGKILNQSSCSFIRCIKPNSTLQPDSFDREYVVRQLRTLGVLDACKVMQLGFPVRILISELVERITNMPVSISDLFCDDSEETFVTCLLWALDFPRNTFCVGKTMLFLRADQVGMLEKVMNGEATSMYDADALYARLKEMKMSRTRFIEAKAIVNGLREELEKKMLEADHCLQSVGLSAGPQSEDEMVEAALMHAEREKMIEKDSIMETICLTGILEAKFESAMRLCLDAEETRYNMQFDQSCILPEDARRSMIFNAATKTGEKISEATSTLIKSAEPLMKQALEIKMELESITKVDDNVQNTMDRDLSEVLGSSQRSSVKATATTTTTARAELSQEEEIQPPPVSLAKLAAHARGISEVITDPEKLTVNESKLKELESILMRVEESLDILKEKTSVLLDRQKASAESWRGAMDMAAKAKDMSEKCDQKICVAIQCLGQGIQLCKDAEEAYMSASVEKKRVDNERAVAKQAEDKKKAAAVKQEKAAAAAAAREAKDLARKEQQAREKEQARIQEATLLLAEAAKFVEKSKFEAEQKINGDERDLELRLTIAQISEEFEETQVTELRPSEQLLEEEMRSKALAFLSLYDEKIEMYSPNGDPPNEIPDATPPGWKKIKNRSGSVLWENLITGEQTPIHPLHPASGSDVETHRDLASALLNEETRLSVIGGDYGLSADPSTGALGSWANKIIQRSLIPKETHLLVRIGKIWQRKYIVLDNSRLSMFESKNAAAMHSDDCKDISLTTSCKVRCTYQKNSFSVEHHGFDRSLRTSSAPTSQQRDSSHESPLEATVFTARSEAEMQEWLHAIDSHISKQVLDGGLLGGGTIFEDFY</sequence>
<dbReference type="PANTHER" id="PTHR13140:SF845">
    <property type="entry name" value="MYOSIN-LIKE PROTEIN"/>
    <property type="match status" value="1"/>
</dbReference>